<dbReference type="Proteomes" id="UP000588068">
    <property type="component" value="Unassembled WGS sequence"/>
</dbReference>
<feature type="domain" description="Rieske" evidence="5">
    <location>
        <begin position="14"/>
        <end position="119"/>
    </location>
</feature>
<evidence type="ECO:0000259" key="5">
    <source>
        <dbReference type="PROSITE" id="PS51296"/>
    </source>
</evidence>
<dbReference type="AlphaFoldDB" id="A0A841HW53"/>
<name>A0A841HW53_9GAMM</name>
<keyword evidence="1" id="KW-0001">2Fe-2S</keyword>
<dbReference type="CDD" id="cd03467">
    <property type="entry name" value="Rieske"/>
    <property type="match status" value="1"/>
</dbReference>
<dbReference type="Gene3D" id="2.102.10.10">
    <property type="entry name" value="Rieske [2Fe-2S] iron-sulphur domain"/>
    <property type="match status" value="1"/>
</dbReference>
<dbReference type="Pfam" id="PF00355">
    <property type="entry name" value="Rieske"/>
    <property type="match status" value="1"/>
</dbReference>
<evidence type="ECO:0000313" key="7">
    <source>
        <dbReference type="Proteomes" id="UP000588068"/>
    </source>
</evidence>
<dbReference type="InterPro" id="IPR036922">
    <property type="entry name" value="Rieske_2Fe-2S_sf"/>
</dbReference>
<evidence type="ECO:0000256" key="2">
    <source>
        <dbReference type="ARBA" id="ARBA00022723"/>
    </source>
</evidence>
<dbReference type="GO" id="GO:0051537">
    <property type="term" value="F:2 iron, 2 sulfur cluster binding"/>
    <property type="evidence" value="ECO:0007669"/>
    <property type="project" value="UniProtKB-KW"/>
</dbReference>
<evidence type="ECO:0000256" key="3">
    <source>
        <dbReference type="ARBA" id="ARBA00023004"/>
    </source>
</evidence>
<dbReference type="GO" id="GO:0046872">
    <property type="term" value="F:metal ion binding"/>
    <property type="evidence" value="ECO:0007669"/>
    <property type="project" value="UniProtKB-KW"/>
</dbReference>
<keyword evidence="7" id="KW-1185">Reference proteome</keyword>
<dbReference type="EMBL" id="JACHHZ010000008">
    <property type="protein sequence ID" value="MBB6096479.1"/>
    <property type="molecule type" value="Genomic_DNA"/>
</dbReference>
<keyword evidence="2" id="KW-0479">Metal-binding</keyword>
<evidence type="ECO:0000256" key="1">
    <source>
        <dbReference type="ARBA" id="ARBA00022714"/>
    </source>
</evidence>
<protein>
    <submittedName>
        <fullName evidence="6">Nitrite reductase/ring-hydroxylating ferredoxin subunit</fullName>
    </submittedName>
</protein>
<keyword evidence="4" id="KW-0411">Iron-sulfur</keyword>
<dbReference type="PROSITE" id="PS51296">
    <property type="entry name" value="RIESKE"/>
    <property type="match status" value="1"/>
</dbReference>
<dbReference type="InterPro" id="IPR017941">
    <property type="entry name" value="Rieske_2Fe-2S"/>
</dbReference>
<proteinExistence type="predicted"/>
<dbReference type="PANTHER" id="PTHR40261">
    <property type="match status" value="1"/>
</dbReference>
<comment type="caution">
    <text evidence="6">The sequence shown here is derived from an EMBL/GenBank/DDBJ whole genome shotgun (WGS) entry which is preliminary data.</text>
</comment>
<reference evidence="6 7" key="1">
    <citation type="submission" date="2020-08" db="EMBL/GenBank/DDBJ databases">
        <title>Genomic Encyclopedia of Type Strains, Phase IV (KMG-IV): sequencing the most valuable type-strain genomes for metagenomic binning, comparative biology and taxonomic classification.</title>
        <authorList>
            <person name="Goeker M."/>
        </authorList>
    </citation>
    <scope>NUCLEOTIDE SEQUENCE [LARGE SCALE GENOMIC DNA]</scope>
    <source>
        <strain evidence="6 7">DSM 26723</strain>
    </source>
</reference>
<dbReference type="RefSeq" id="WP_184335870.1">
    <property type="nucleotide sequence ID" value="NZ_JACHHZ010000008.1"/>
</dbReference>
<evidence type="ECO:0000256" key="4">
    <source>
        <dbReference type="ARBA" id="ARBA00023014"/>
    </source>
</evidence>
<sequence>MSWRSHPHAPKSGERLCRVEAIPNGNGLEVLRGEGGGALRILLTHSDGGVRAYVNECPHFSLPLNSTPGEFLLTNDGHIMCAYHCALFRLHDGFCVEGPAKDRSLQAIPVTVVDGEVRVAANG</sequence>
<evidence type="ECO:0000313" key="6">
    <source>
        <dbReference type="EMBL" id="MBB6096479.1"/>
    </source>
</evidence>
<gene>
    <name evidence="6" type="ORF">HNQ60_005401</name>
</gene>
<dbReference type="SUPFAM" id="SSF50022">
    <property type="entry name" value="ISP domain"/>
    <property type="match status" value="1"/>
</dbReference>
<organism evidence="6 7">
    <name type="scientific">Povalibacter uvarum</name>
    <dbReference type="NCBI Taxonomy" id="732238"/>
    <lineage>
        <taxon>Bacteria</taxon>
        <taxon>Pseudomonadati</taxon>
        <taxon>Pseudomonadota</taxon>
        <taxon>Gammaproteobacteria</taxon>
        <taxon>Steroidobacterales</taxon>
        <taxon>Steroidobacteraceae</taxon>
        <taxon>Povalibacter</taxon>
    </lineage>
</organism>
<dbReference type="PANTHER" id="PTHR40261:SF1">
    <property type="entry name" value="RIESKE DOMAIN-CONTAINING PROTEIN"/>
    <property type="match status" value="1"/>
</dbReference>
<keyword evidence="3" id="KW-0408">Iron</keyword>
<accession>A0A841HW53</accession>